<keyword evidence="2" id="KW-0472">Membrane</keyword>
<keyword evidence="2" id="KW-0812">Transmembrane</keyword>
<accession>A0ABY1UMU0</accession>
<protein>
    <recommendedName>
        <fullName evidence="5">Telomere length regulation protein conserved domain-containing protein</fullName>
    </recommendedName>
</protein>
<keyword evidence="2" id="KW-1133">Transmembrane helix</keyword>
<evidence type="ECO:0000313" key="4">
    <source>
        <dbReference type="Proteomes" id="UP000831156"/>
    </source>
</evidence>
<sequence>MSLANLLHNIKCENIESVLENFFIQYVPLSLEIIKLKKKKKFNEALNIIREKEHILINECFYSLSNIILAILKGRLKIEHIDRKNIHDLIYIWFTPLSLNDKSKSLYKLIIEFHNKLIENENIYNKINDDVLTFDGIYFSEWIILTLNKIFNSLISEEEKIHIENWTFVIDLMKFVYVDKNIILEYLQKENNNALFQYDIDNPHYKKKEYNYDEKNINVHHNMNNINNSQSIFTNEEDRSHFECSSKSQFRNILKDYYKNPHKVTKIYFSFPHVFFKCIINGLKDEDVKRKIYIYNHIIPKELNEDGFYKNIITTCVLCFFHMKQFNDIIDYEKVIYLLKKIINLNLTDTFSSVLFHLLLNADIGKEKRVDESDKDINNCNIMKDENKKICPLKKKINYTSNIYMKGEFTNIPNNQINYVLNTNYIIENIFYYLHLYSDDEKECKILLTSLLKELNPFIKLIEDNKNDTTNSMNNKLLYICIYNEKIYVLLNILINIIFLYSWNYFFIERFFNPTSKHCFGLCYAICIIDIINHIIYDDSLIVWSLFKNFEMKKKKILMYISRINVEECAKKSYIELINEMDEKSNMKGELQELEKASKLKEVFPFEDNENILEENKIELILIKFLQDIFIYILNNFNYSLENMGGSEDTFFSILLSKLLYTFSIHLKDINKMIVSSCYNFEILSTRELYLYKINMYNIQRFDNITKMIQHLFQCNNEVSLYCGQIIAEYFKKYMTSHQMVKKKKNKNKNKNKIKIKIKKYDKNDECDENSKKNDNNFYTDSQYNSSDNSDDEKVLFPNLKKPLEYIPKDVLCFKTIEQCDILFLENFILSKEDIKTFEKDEYSIKRMDDVFEFNENVINNDEYLNKKDQISKFSFKGSESSLDLTHDNNYEHGCDVNIIYDDNMKNKDKKHNKNNDTLINTSYYDVYKNGDVLASDDMIKHADNIIDNDMYNLEEKEFVAKLLQENEYYLNMEVNKNMYIDPSEDLFECLNRLNSKVNYIERNNIEDNNEDILRLDEKNENYEEANFRLCQTIIVLPKLIKECDILSYISVDMYKVLFSINNITCNNKNQNYIMTYKLFAIVLLCIHNPIEICTYMFNNIYNNTYDNIQKMLMILCFQLTALYLSSRIKLDEIYEYIKNIHETMNISEGLIKSNEMMDNKTNDKINLLDTYSKNMLEEINYFDEKKKKIKTQKDYVQAEEKIDSCSIKKNINKSCCLVNKKKIQKFTDLCNIYFSGVYTTLFCFKIKKEMSNIDYDEYRMRKYYSENFTLTTYLLSSYNTFLNCCNNIYIYLEDIIRDGICLVHVFIQRDNLMIRRACCKLLNDMINLIFCKKMFNILNNPNNEIYEYYENVMNYISNRIKQESDSLSFEYMKQILSIYQTINI</sequence>
<name>A0ABY1UMU0_9APIC</name>
<feature type="transmembrane region" description="Helical" evidence="2">
    <location>
        <begin position="487"/>
        <end position="507"/>
    </location>
</feature>
<evidence type="ECO:0000313" key="3">
    <source>
        <dbReference type="EMBL" id="SOV13927.1"/>
    </source>
</evidence>
<evidence type="ECO:0008006" key="5">
    <source>
        <dbReference type="Google" id="ProtNLM"/>
    </source>
</evidence>
<reference evidence="3" key="1">
    <citation type="submission" date="2016-09" db="EMBL/GenBank/DDBJ databases">
        <authorList>
            <consortium name="Pathogen Informatics"/>
            <person name="Sun Q."/>
            <person name="Inoue M."/>
        </authorList>
    </citation>
    <scope>NUCLEOTIDE SEQUENCE</scope>
</reference>
<feature type="transmembrane region" description="Helical" evidence="2">
    <location>
        <begin position="519"/>
        <end position="537"/>
    </location>
</feature>
<evidence type="ECO:0000256" key="2">
    <source>
        <dbReference type="SAM" id="Phobius"/>
    </source>
</evidence>
<gene>
    <name evidence="3" type="ORF">PGABG01_0904700</name>
</gene>
<feature type="compositionally biased region" description="Basic and acidic residues" evidence="1">
    <location>
        <begin position="765"/>
        <end position="775"/>
    </location>
</feature>
<dbReference type="EMBL" id="LT969432">
    <property type="protein sequence ID" value="SOV13927.1"/>
    <property type="molecule type" value="Genomic_DNA"/>
</dbReference>
<feature type="region of interest" description="Disordered" evidence="1">
    <location>
        <begin position="765"/>
        <end position="792"/>
    </location>
</feature>
<dbReference type="Proteomes" id="UP000831156">
    <property type="component" value="Chromosome 9"/>
</dbReference>
<proteinExistence type="predicted"/>
<evidence type="ECO:0000256" key="1">
    <source>
        <dbReference type="SAM" id="MobiDB-lite"/>
    </source>
</evidence>
<organism evidence="3 4">
    <name type="scientific">Plasmodium gaboni</name>
    <dbReference type="NCBI Taxonomy" id="647221"/>
    <lineage>
        <taxon>Eukaryota</taxon>
        <taxon>Sar</taxon>
        <taxon>Alveolata</taxon>
        <taxon>Apicomplexa</taxon>
        <taxon>Aconoidasida</taxon>
        <taxon>Haemosporida</taxon>
        <taxon>Plasmodiidae</taxon>
        <taxon>Plasmodium</taxon>
        <taxon>Plasmodium (Laverania)</taxon>
    </lineage>
</organism>
<keyword evidence="4" id="KW-1185">Reference proteome</keyword>